<evidence type="ECO:0000313" key="6">
    <source>
        <dbReference type="Proteomes" id="UP001061958"/>
    </source>
</evidence>
<dbReference type="GO" id="GO:0006412">
    <property type="term" value="P:translation"/>
    <property type="evidence" value="ECO:0007669"/>
    <property type="project" value="TreeGrafter"/>
</dbReference>
<sequence length="385" mass="44539">MENYCFFQWVSVGQIKLVCRSYNYKYRMLSGSSRVSNFVPNFLEQRKNRKKSTLQLKVLMCSRFDQLKDRRLSRAIELPKFTSSSASYEKVLEAIKKQVGETKVGEIRRGRIMRVAKEGLFIDLGIEKKAFLPRQELWIECNKLPFEVFKEGDEMEVEVLPSMDNFDLVVSEISVRRRKCWEQLNEFYSMSKSFPVLVLGCKNNGLLVRYDCIEGYLPIEHLVPSQTVGQVMNTQLEVKVLSLESESNNLVVSQRLTVTEKREKELKVGSVVDGVVRAVRDYGVVVDLYGVLGLLFVKDISCDPVEDPSKVFCVGEAIQCMIVHIDRKRHRVILSTRALELQSGEMLKDKNKVFERKTEALKRVRKILDERSSRRKCFFGKTFPV</sequence>
<evidence type="ECO:0000256" key="1">
    <source>
        <dbReference type="ARBA" id="ARBA00006767"/>
    </source>
</evidence>
<dbReference type="Proteomes" id="UP001061958">
    <property type="component" value="Unassembled WGS sequence"/>
</dbReference>
<comment type="caution">
    <text evidence="5">The sequence shown here is derived from an EMBL/GenBank/DDBJ whole genome shotgun (WGS) entry which is preliminary data.</text>
</comment>
<dbReference type="InterPro" id="IPR012340">
    <property type="entry name" value="NA-bd_OB-fold"/>
</dbReference>
<organism evidence="5 6">
    <name type="scientific">Galdieria partita</name>
    <dbReference type="NCBI Taxonomy" id="83374"/>
    <lineage>
        <taxon>Eukaryota</taxon>
        <taxon>Rhodophyta</taxon>
        <taxon>Bangiophyceae</taxon>
        <taxon>Galdieriales</taxon>
        <taxon>Galdieriaceae</taxon>
        <taxon>Galdieria</taxon>
    </lineage>
</organism>
<protein>
    <recommendedName>
        <fullName evidence="4">S1 motif domain-containing protein</fullName>
    </recommendedName>
</protein>
<dbReference type="GO" id="GO:0003729">
    <property type="term" value="F:mRNA binding"/>
    <property type="evidence" value="ECO:0007669"/>
    <property type="project" value="TreeGrafter"/>
</dbReference>
<keyword evidence="2" id="KW-0689">Ribosomal protein</keyword>
<dbReference type="InterPro" id="IPR003029">
    <property type="entry name" value="S1_domain"/>
</dbReference>
<evidence type="ECO:0000259" key="4">
    <source>
        <dbReference type="PROSITE" id="PS50126"/>
    </source>
</evidence>
<keyword evidence="3" id="KW-0687">Ribonucleoprotein</keyword>
<dbReference type="AlphaFoldDB" id="A0A9C7PVI2"/>
<dbReference type="SMART" id="SM00316">
    <property type="entry name" value="S1"/>
    <property type="match status" value="3"/>
</dbReference>
<dbReference type="Gene3D" id="2.40.50.140">
    <property type="entry name" value="Nucleic acid-binding proteins"/>
    <property type="match status" value="2"/>
</dbReference>
<evidence type="ECO:0000256" key="3">
    <source>
        <dbReference type="ARBA" id="ARBA00023274"/>
    </source>
</evidence>
<dbReference type="GO" id="GO:0005840">
    <property type="term" value="C:ribosome"/>
    <property type="evidence" value="ECO:0007669"/>
    <property type="project" value="UniProtKB-KW"/>
</dbReference>
<dbReference type="SUPFAM" id="SSF50249">
    <property type="entry name" value="Nucleic acid-binding proteins"/>
    <property type="match status" value="3"/>
</dbReference>
<reference evidence="5" key="2">
    <citation type="submission" date="2022-01" db="EMBL/GenBank/DDBJ databases">
        <authorList>
            <person name="Hirooka S."/>
            <person name="Miyagishima S.Y."/>
        </authorList>
    </citation>
    <scope>NUCLEOTIDE SEQUENCE</scope>
    <source>
        <strain evidence="5">NBRC 102759</strain>
    </source>
</reference>
<reference evidence="5" key="1">
    <citation type="journal article" date="2022" name="Proc. Natl. Acad. Sci. U.S.A.">
        <title>Life cycle and functional genomics of the unicellular red alga Galdieria for elucidating algal and plant evolution and industrial use.</title>
        <authorList>
            <person name="Hirooka S."/>
            <person name="Itabashi T."/>
            <person name="Ichinose T.M."/>
            <person name="Onuma R."/>
            <person name="Fujiwara T."/>
            <person name="Yamashita S."/>
            <person name="Jong L.W."/>
            <person name="Tomita R."/>
            <person name="Iwane A.H."/>
            <person name="Miyagishima S.Y."/>
        </authorList>
    </citation>
    <scope>NUCLEOTIDE SEQUENCE</scope>
    <source>
        <strain evidence="5">NBRC 102759</strain>
    </source>
</reference>
<dbReference type="OrthoDB" id="412781at2759"/>
<dbReference type="PANTHER" id="PTHR10724:SF7">
    <property type="entry name" value="SMALL RIBOSOMAL SUBUNIT PROTEIN BS1C"/>
    <property type="match status" value="1"/>
</dbReference>
<proteinExistence type="inferred from homology"/>
<evidence type="ECO:0000313" key="5">
    <source>
        <dbReference type="EMBL" id="GJQ10697.1"/>
    </source>
</evidence>
<dbReference type="GO" id="GO:1990904">
    <property type="term" value="C:ribonucleoprotein complex"/>
    <property type="evidence" value="ECO:0007669"/>
    <property type="project" value="UniProtKB-KW"/>
</dbReference>
<dbReference type="InterPro" id="IPR050437">
    <property type="entry name" value="Ribos_protein_bS1-like"/>
</dbReference>
<feature type="domain" description="S1 motif" evidence="4">
    <location>
        <begin position="269"/>
        <end position="337"/>
    </location>
</feature>
<dbReference type="PROSITE" id="PS50126">
    <property type="entry name" value="S1"/>
    <property type="match status" value="3"/>
</dbReference>
<accession>A0A9C7PVI2</accession>
<comment type="similarity">
    <text evidence="1">Belongs to the bacterial ribosomal protein bS1 family.</text>
</comment>
<keyword evidence="6" id="KW-1185">Reference proteome</keyword>
<dbReference type="EMBL" id="BQMJ01000017">
    <property type="protein sequence ID" value="GJQ10697.1"/>
    <property type="molecule type" value="Genomic_DNA"/>
</dbReference>
<name>A0A9C7PVI2_9RHOD</name>
<dbReference type="PANTHER" id="PTHR10724">
    <property type="entry name" value="30S RIBOSOMAL PROTEIN S1"/>
    <property type="match status" value="1"/>
</dbReference>
<gene>
    <name evidence="5" type="ORF">GpartN1_g2488.t1</name>
</gene>
<feature type="domain" description="S1 motif" evidence="4">
    <location>
        <begin position="105"/>
        <end position="178"/>
    </location>
</feature>
<evidence type="ECO:0000256" key="2">
    <source>
        <dbReference type="ARBA" id="ARBA00022980"/>
    </source>
</evidence>
<dbReference type="Pfam" id="PF00575">
    <property type="entry name" value="S1"/>
    <property type="match status" value="2"/>
</dbReference>
<feature type="domain" description="S1 motif" evidence="4">
    <location>
        <begin position="191"/>
        <end position="255"/>
    </location>
</feature>
<dbReference type="GO" id="GO:0003735">
    <property type="term" value="F:structural constituent of ribosome"/>
    <property type="evidence" value="ECO:0007669"/>
    <property type="project" value="TreeGrafter"/>
</dbReference>